<dbReference type="PROSITE" id="PS50011">
    <property type="entry name" value="PROTEIN_KINASE_DOM"/>
    <property type="match status" value="1"/>
</dbReference>
<keyword evidence="6" id="KW-0967">Endosome</keyword>
<evidence type="ECO:0000256" key="10">
    <source>
        <dbReference type="ARBA" id="ARBA00073128"/>
    </source>
</evidence>
<dbReference type="FunFam" id="1.10.472.80:FF:000015">
    <property type="entry name" value="TBC domain-containing protein kinase-like protein"/>
    <property type="match status" value="1"/>
</dbReference>
<evidence type="ECO:0000256" key="3">
    <source>
        <dbReference type="ARBA" id="ARBA00004412"/>
    </source>
</evidence>
<dbReference type="InterPro" id="IPR000195">
    <property type="entry name" value="Rab-GAP-TBC_dom"/>
</dbReference>
<dbReference type="Gene3D" id="1.10.472.80">
    <property type="entry name" value="Ypt/Rab-GAP domain of gyp1p, domain 3"/>
    <property type="match status" value="1"/>
</dbReference>
<dbReference type="PANTHER" id="PTHR22957:SF168">
    <property type="entry name" value="TBC DOMAIN-CONTAINING PROTEIN KINASE-LIKE PROTEIN"/>
    <property type="match status" value="1"/>
</dbReference>
<dbReference type="GeneTree" id="ENSGT00940000158244"/>
<dbReference type="GO" id="GO:0005524">
    <property type="term" value="F:ATP binding"/>
    <property type="evidence" value="ECO:0007669"/>
    <property type="project" value="InterPro"/>
</dbReference>
<dbReference type="FunFam" id="1.10.510.10:FF:000332">
    <property type="entry name" value="TBC domain-containing protein kinase-like protein"/>
    <property type="match status" value="1"/>
</dbReference>
<evidence type="ECO:0000313" key="14">
    <source>
        <dbReference type="Proteomes" id="UP000694569"/>
    </source>
</evidence>
<evidence type="ECO:0000256" key="2">
    <source>
        <dbReference type="ARBA" id="ARBA00004214"/>
    </source>
</evidence>
<protein>
    <recommendedName>
        <fullName evidence="10">TBC domain-containing protein kinase-like protein</fullName>
    </recommendedName>
</protein>
<dbReference type="Proteomes" id="UP000694569">
    <property type="component" value="Unplaced"/>
</dbReference>
<feature type="domain" description="Protein kinase" evidence="11">
    <location>
        <begin position="1"/>
        <end position="310"/>
    </location>
</feature>
<dbReference type="PANTHER" id="PTHR22957">
    <property type="entry name" value="TBC1 DOMAIN FAMILY MEMBER GTPASE-ACTIVATING PROTEIN"/>
    <property type="match status" value="1"/>
</dbReference>
<sequence>MPPLKDAQLGAFTFFASALPHDVCGSNGLPLTPNSIKILGRFQILKTSVHPRLCQYVDIARGKHERLVVVAEHYEKSVQDLLRETKPVSSSKILHLAYEALQGLEYMNCHRMVHRALAPQNILLDGEGHVKLSKFGLYHITDHGADVDFPIGYPSYLAPEVIAKGILKPTDPTQYERPLPSGPKSDIWSLGVILFELCMVCNRFFCVVPSQSRFPKCCVDDIVTVLAEEHGCVDVIKVCHTPTAGDLLHDSVFSEISSLYVPFRQPASLFSSTLRCADLILPEDISLLCNDVDSDFLEERSIEEVYYLWCLAGGDLEKELMSKGIILSKPPVCTLPNFLLEDGESFGQGRDRSFLLDDTTVTLSLCQLRNRLKDVPGEAFYPLLGEDQSSVPHSGSNSELSTSALPLIIRERDTEYQLNRIVLFDRLIKAYPYKKNLIWKEARVDIPPLLRGLTWAALLGVEGAIQEKYDATDKDTPIPTDRQIEVDIPRCHQYDELLSSPEGHAKFRRVLKAWVVSHPNLVYWQGLDSLCAPFLYLNFNNEALAYACMSAFIPKYLYNFFLKDNSHVIQEYLTVFSQMIAFHDPELSNHLNEIGFIPDLYAIPWFLTMFTHVFPLHKIFHLWDTLLLGNASFPFCIGVAILQQLRVRLLANGFNECILLFSDLPEIDIERCVRESINLFCWTPKSATYRQHAQTLKQATGGDNGRSNTTFTSDYEELSKTDLSARLAIHGPLWISVWVCDCVCPIRVL</sequence>
<dbReference type="InterPro" id="IPR035969">
    <property type="entry name" value="Rab-GAP_TBC_sf"/>
</dbReference>
<keyword evidence="14" id="KW-1185">Reference proteome</keyword>
<evidence type="ECO:0000256" key="1">
    <source>
        <dbReference type="ARBA" id="ARBA00004186"/>
    </source>
</evidence>
<evidence type="ECO:0000256" key="8">
    <source>
        <dbReference type="ARBA" id="ARBA00038349"/>
    </source>
</evidence>
<dbReference type="GO" id="GO:0005769">
    <property type="term" value="C:early endosome"/>
    <property type="evidence" value="ECO:0007669"/>
    <property type="project" value="UniProtKB-SubCell"/>
</dbReference>
<reference evidence="13" key="2">
    <citation type="submission" date="2025-09" db="UniProtKB">
        <authorList>
            <consortium name="Ensembl"/>
        </authorList>
    </citation>
    <scope>IDENTIFICATION</scope>
</reference>
<dbReference type="OrthoDB" id="1668230at2759"/>
<keyword evidence="4" id="KW-0343">GTPase activation</keyword>
<reference evidence="13" key="1">
    <citation type="submission" date="2025-08" db="UniProtKB">
        <authorList>
            <consortium name="Ensembl"/>
        </authorList>
    </citation>
    <scope>IDENTIFICATION</scope>
</reference>
<dbReference type="GO" id="GO:0004672">
    <property type="term" value="F:protein kinase activity"/>
    <property type="evidence" value="ECO:0007669"/>
    <property type="project" value="InterPro"/>
</dbReference>
<dbReference type="GO" id="GO:0005096">
    <property type="term" value="F:GTPase activator activity"/>
    <property type="evidence" value="ECO:0007669"/>
    <property type="project" value="UniProtKB-KW"/>
</dbReference>
<dbReference type="GO" id="GO:0005819">
    <property type="term" value="C:spindle"/>
    <property type="evidence" value="ECO:0007669"/>
    <property type="project" value="UniProtKB-SubCell"/>
</dbReference>
<dbReference type="FunFam" id="1.10.8.270:FF:000012">
    <property type="entry name" value="TBC domain-containing protein kinase-like protein-like"/>
    <property type="match status" value="1"/>
</dbReference>
<dbReference type="AlphaFoldDB" id="A0A8C5LMW1"/>
<dbReference type="PROSITE" id="PS50086">
    <property type="entry name" value="TBC_RABGAP"/>
    <property type="match status" value="1"/>
</dbReference>
<gene>
    <name evidence="13" type="primary">TBCK</name>
</gene>
<keyword evidence="7" id="KW-0206">Cytoskeleton</keyword>
<comment type="function">
    <text evidence="9">Component of the FERRY complex (Five-subunit Endosomal Rab5 and RNA/ribosome intermediary). The FERRY complex directly interacts with mRNAs and RAB5A, and functions as a RAB5A effector involved in the localization and the distribution of specific mRNAs most likely by mediating their endosomal transport. The complex recruits mRNAs and ribosomes to early endosomes through direct mRNA-interaction. Also involved in the modulation of mTOR signaling and expression of mTOR complex components. Involved in the control of actin-cytoskeleton organization.</text>
</comment>
<evidence type="ECO:0000256" key="9">
    <source>
        <dbReference type="ARBA" id="ARBA00058226"/>
    </source>
</evidence>
<evidence type="ECO:0000313" key="13">
    <source>
        <dbReference type="Ensembl" id="ENSLLEP00000000521.1"/>
    </source>
</evidence>
<organism evidence="13 14">
    <name type="scientific">Leptobrachium leishanense</name>
    <name type="common">Leishan spiny toad</name>
    <dbReference type="NCBI Taxonomy" id="445787"/>
    <lineage>
        <taxon>Eukaryota</taxon>
        <taxon>Metazoa</taxon>
        <taxon>Chordata</taxon>
        <taxon>Craniata</taxon>
        <taxon>Vertebrata</taxon>
        <taxon>Euteleostomi</taxon>
        <taxon>Amphibia</taxon>
        <taxon>Batrachia</taxon>
        <taxon>Anura</taxon>
        <taxon>Pelobatoidea</taxon>
        <taxon>Megophryidae</taxon>
        <taxon>Leptobrachium</taxon>
    </lineage>
</organism>
<proteinExistence type="inferred from homology"/>
<dbReference type="InterPro" id="IPR011009">
    <property type="entry name" value="Kinase-like_dom_sf"/>
</dbReference>
<dbReference type="SUPFAM" id="SSF56112">
    <property type="entry name" value="Protein kinase-like (PK-like)"/>
    <property type="match status" value="1"/>
</dbReference>
<dbReference type="SUPFAM" id="SSF47923">
    <property type="entry name" value="Ypt/Rab-GAP domain of gyp1p"/>
    <property type="match status" value="2"/>
</dbReference>
<feature type="domain" description="Rab-GAP TBC" evidence="12">
    <location>
        <begin position="445"/>
        <end position="630"/>
    </location>
</feature>
<dbReference type="SMART" id="SM00164">
    <property type="entry name" value="TBC"/>
    <property type="match status" value="1"/>
</dbReference>
<dbReference type="InterPro" id="IPR000719">
    <property type="entry name" value="Prot_kinase_dom"/>
</dbReference>
<comment type="similarity">
    <text evidence="8">Belongs to the protein kinase superfamily.</text>
</comment>
<evidence type="ECO:0000256" key="5">
    <source>
        <dbReference type="ARBA" id="ARBA00022490"/>
    </source>
</evidence>
<dbReference type="Pfam" id="PF00069">
    <property type="entry name" value="Pkinase"/>
    <property type="match status" value="1"/>
</dbReference>
<accession>A0A8C5LMW1</accession>
<evidence type="ECO:0000259" key="11">
    <source>
        <dbReference type="PROSITE" id="PS50011"/>
    </source>
</evidence>
<dbReference type="Ensembl" id="ENSLLET00000000547.1">
    <property type="protein sequence ID" value="ENSLLEP00000000521.1"/>
    <property type="gene ID" value="ENSLLEG00000000221.1"/>
</dbReference>
<dbReference type="CDD" id="cd00180">
    <property type="entry name" value="PKc"/>
    <property type="match status" value="1"/>
</dbReference>
<dbReference type="Gene3D" id="1.10.510.10">
    <property type="entry name" value="Transferase(Phosphotransferase) domain 1"/>
    <property type="match status" value="1"/>
</dbReference>
<evidence type="ECO:0000259" key="12">
    <source>
        <dbReference type="PROSITE" id="PS50086"/>
    </source>
</evidence>
<keyword evidence="5" id="KW-0963">Cytoplasm</keyword>
<comment type="subcellular location">
    <subcellularLocation>
        <location evidence="1">Cytoplasm</location>
        <location evidence="1">Cytoskeleton</location>
        <location evidence="1">Spindle</location>
    </subcellularLocation>
    <subcellularLocation>
        <location evidence="3">Early endosome</location>
    </subcellularLocation>
    <subcellularLocation>
        <location evidence="2">Midbody</location>
    </subcellularLocation>
</comment>
<evidence type="ECO:0000256" key="6">
    <source>
        <dbReference type="ARBA" id="ARBA00022753"/>
    </source>
</evidence>
<evidence type="ECO:0000256" key="4">
    <source>
        <dbReference type="ARBA" id="ARBA00022468"/>
    </source>
</evidence>
<dbReference type="Pfam" id="PF00566">
    <property type="entry name" value="RabGAP-TBC"/>
    <property type="match status" value="1"/>
</dbReference>
<dbReference type="GO" id="GO:0030496">
    <property type="term" value="C:midbody"/>
    <property type="evidence" value="ECO:0007669"/>
    <property type="project" value="UniProtKB-SubCell"/>
</dbReference>
<evidence type="ECO:0000256" key="7">
    <source>
        <dbReference type="ARBA" id="ARBA00023212"/>
    </source>
</evidence>
<dbReference type="Gene3D" id="1.10.8.270">
    <property type="entry name" value="putative rabgap domain of human tbc1 domain family member 14 like domains"/>
    <property type="match status" value="1"/>
</dbReference>
<name>A0A8C5LMW1_9ANUR</name>